<reference evidence="2" key="1">
    <citation type="journal article" date="2014" name="Front. Microbiol.">
        <title>High frequency of phylogenetically diverse reductive dehalogenase-homologous genes in deep subseafloor sedimentary metagenomes.</title>
        <authorList>
            <person name="Kawai M."/>
            <person name="Futagami T."/>
            <person name="Toyoda A."/>
            <person name="Takaki Y."/>
            <person name="Nishi S."/>
            <person name="Hori S."/>
            <person name="Arai W."/>
            <person name="Tsubouchi T."/>
            <person name="Morono Y."/>
            <person name="Uchiyama I."/>
            <person name="Ito T."/>
            <person name="Fujiyama A."/>
            <person name="Inagaki F."/>
            <person name="Takami H."/>
        </authorList>
    </citation>
    <scope>NUCLEOTIDE SEQUENCE</scope>
    <source>
        <strain evidence="2">Expedition CK06-06</strain>
    </source>
</reference>
<evidence type="ECO:0000259" key="1">
    <source>
        <dbReference type="PROSITE" id="PS50042"/>
    </source>
</evidence>
<feature type="non-terminal residue" evidence="2">
    <location>
        <position position="1"/>
    </location>
</feature>
<evidence type="ECO:0000313" key="2">
    <source>
        <dbReference type="EMBL" id="GAI53101.1"/>
    </source>
</evidence>
<dbReference type="EMBL" id="BARV01037665">
    <property type="protein sequence ID" value="GAI53101.1"/>
    <property type="molecule type" value="Genomic_DNA"/>
</dbReference>
<sequence>LFIGEVGKAGVVNLCNLASRDVLARLSAGDQVYLRVRGQQLIVENDREEYLGQVESQHGFRLAKLMESGNEYTAAIVSLDNDRVKVIIREAFQHPSQIGRTSFPVRAVEGFQPHVKDTLLRYGAVEEEALDEAEDSDLEEGELLPEGFSIFEGVAPEETMMEEDMVERE</sequence>
<dbReference type="PROSITE" id="PS50042">
    <property type="entry name" value="CNMP_BINDING_3"/>
    <property type="match status" value="1"/>
</dbReference>
<comment type="caution">
    <text evidence="2">The sequence shown here is derived from an EMBL/GenBank/DDBJ whole genome shotgun (WGS) entry which is preliminary data.</text>
</comment>
<organism evidence="2">
    <name type="scientific">marine sediment metagenome</name>
    <dbReference type="NCBI Taxonomy" id="412755"/>
    <lineage>
        <taxon>unclassified sequences</taxon>
        <taxon>metagenomes</taxon>
        <taxon>ecological metagenomes</taxon>
    </lineage>
</organism>
<dbReference type="InterPro" id="IPR000595">
    <property type="entry name" value="cNMP-bd_dom"/>
</dbReference>
<accession>X1QE58</accession>
<name>X1QE58_9ZZZZ</name>
<protein>
    <recommendedName>
        <fullName evidence="1">Cyclic nucleotide-binding domain-containing protein</fullName>
    </recommendedName>
</protein>
<feature type="domain" description="Cyclic nucleotide-binding" evidence="1">
    <location>
        <begin position="22"/>
        <end position="94"/>
    </location>
</feature>
<dbReference type="AlphaFoldDB" id="X1QE58"/>
<gene>
    <name evidence="2" type="ORF">S06H3_58219</name>
</gene>
<proteinExistence type="predicted"/>